<dbReference type="Pfam" id="PF19975">
    <property type="entry name" value="DO-GTPase1"/>
    <property type="match status" value="1"/>
</dbReference>
<keyword evidence="3" id="KW-1185">Reference proteome</keyword>
<comment type="caution">
    <text evidence="2">The sequence shown here is derived from an EMBL/GenBank/DDBJ whole genome shotgun (WGS) entry which is preliminary data.</text>
</comment>
<proteinExistence type="predicted"/>
<dbReference type="InterPro" id="IPR045530">
    <property type="entry name" value="DO-GTPase1"/>
</dbReference>
<name>A0ABT7E1N3_9NEIS</name>
<organism evidence="2 3">
    <name type="scientific">Parachitinimonas caeni</name>
    <dbReference type="NCBI Taxonomy" id="3031301"/>
    <lineage>
        <taxon>Bacteria</taxon>
        <taxon>Pseudomonadati</taxon>
        <taxon>Pseudomonadota</taxon>
        <taxon>Betaproteobacteria</taxon>
        <taxon>Neisseriales</taxon>
        <taxon>Chitinibacteraceae</taxon>
        <taxon>Parachitinimonas</taxon>
    </lineage>
</organism>
<accession>A0ABT7E1N3</accession>
<sequence>MNTRFVIMGLPASGKTTFLAALWHLIAGGDETKCRLTLERLDGDKSYLNEIGSAWRSFTEVPRTSQLSPMDVAIQLKDCHTGISGTARFPDLAGEVYDRQIAERRCRAEFLEEISSDNGILFFISADVTDATESFSVLEFNAQSTFAINAKNTIDSKMVGEITGGDGPPPPNDFQEWEPKHLPTQVKIVQLLSDLLCPPFEPRCRRLAVMISAWDLTEPMMYEPQEWLAKEMPLVDQFLRANELVFKYRIYGVSAQGVNLKNHEAVEQLADRTPSERIQIIGPDCDKHDLTAPLVWLMSAAE</sequence>
<protein>
    <recommendedName>
        <fullName evidence="1">Double-GTPase 1 domain-containing protein</fullName>
    </recommendedName>
</protein>
<evidence type="ECO:0000259" key="1">
    <source>
        <dbReference type="Pfam" id="PF19975"/>
    </source>
</evidence>
<dbReference type="EMBL" id="JARRAF010000034">
    <property type="protein sequence ID" value="MDK2126225.1"/>
    <property type="molecule type" value="Genomic_DNA"/>
</dbReference>
<gene>
    <name evidence="2" type="ORF">PZA18_19455</name>
</gene>
<feature type="domain" description="Double-GTPase 1" evidence="1">
    <location>
        <begin position="6"/>
        <end position="297"/>
    </location>
</feature>
<evidence type="ECO:0000313" key="3">
    <source>
        <dbReference type="Proteomes" id="UP001172778"/>
    </source>
</evidence>
<reference evidence="2" key="1">
    <citation type="submission" date="2023-03" db="EMBL/GenBank/DDBJ databases">
        <title>Chitinimonas shenzhenensis gen. nov., sp. nov., a novel member of family Burkholderiaceae isolated from activated sludge collected in Shen Zhen, China.</title>
        <authorList>
            <person name="Wang X."/>
        </authorList>
    </citation>
    <scope>NUCLEOTIDE SEQUENCE</scope>
    <source>
        <strain evidence="2">DQS-5</strain>
    </source>
</reference>
<dbReference type="RefSeq" id="WP_284102545.1">
    <property type="nucleotide sequence ID" value="NZ_JARRAF010000034.1"/>
</dbReference>
<dbReference type="Proteomes" id="UP001172778">
    <property type="component" value="Unassembled WGS sequence"/>
</dbReference>
<evidence type="ECO:0000313" key="2">
    <source>
        <dbReference type="EMBL" id="MDK2126225.1"/>
    </source>
</evidence>